<protein>
    <recommendedName>
        <fullName evidence="1">RNA exonuclease 1 homolog-like domain-containing protein</fullName>
    </recommendedName>
</protein>
<dbReference type="Pfam" id="PF15870">
    <property type="entry name" value="EloA-BP1"/>
    <property type="match status" value="1"/>
</dbReference>
<organism evidence="2 3">
    <name type="scientific">Willisornis vidua</name>
    <name type="common">Xingu scale-backed antbird</name>
    <dbReference type="NCBI Taxonomy" id="1566151"/>
    <lineage>
        <taxon>Eukaryota</taxon>
        <taxon>Metazoa</taxon>
        <taxon>Chordata</taxon>
        <taxon>Craniata</taxon>
        <taxon>Vertebrata</taxon>
        <taxon>Euteleostomi</taxon>
        <taxon>Archelosauria</taxon>
        <taxon>Archosauria</taxon>
        <taxon>Dinosauria</taxon>
        <taxon>Saurischia</taxon>
        <taxon>Theropoda</taxon>
        <taxon>Coelurosauria</taxon>
        <taxon>Aves</taxon>
        <taxon>Neognathae</taxon>
        <taxon>Neoaves</taxon>
        <taxon>Telluraves</taxon>
        <taxon>Australaves</taxon>
        <taxon>Passeriformes</taxon>
        <taxon>Thamnophilidae</taxon>
        <taxon>Willisornis</taxon>
    </lineage>
</organism>
<gene>
    <name evidence="2" type="ORF">WISP_00585</name>
</gene>
<evidence type="ECO:0000259" key="1">
    <source>
        <dbReference type="Pfam" id="PF15870"/>
    </source>
</evidence>
<dbReference type="EMBL" id="WHWB01008973">
    <property type="protein sequence ID" value="KAJ7428856.1"/>
    <property type="molecule type" value="Genomic_DNA"/>
</dbReference>
<feature type="domain" description="RNA exonuclease 1 homolog-like" evidence="1">
    <location>
        <begin position="7"/>
        <end position="98"/>
    </location>
</feature>
<reference evidence="2" key="1">
    <citation type="submission" date="2019-10" db="EMBL/GenBank/DDBJ databases">
        <authorList>
            <person name="Soares A.E.R."/>
            <person name="Aleixo A."/>
            <person name="Schneider P."/>
            <person name="Miyaki C.Y."/>
            <person name="Schneider M.P."/>
            <person name="Mello C."/>
            <person name="Vasconcelos A.T.R."/>
        </authorList>
    </citation>
    <scope>NUCLEOTIDE SEQUENCE</scope>
    <source>
        <tissue evidence="2">Muscle</tissue>
    </source>
</reference>
<evidence type="ECO:0000313" key="3">
    <source>
        <dbReference type="Proteomes" id="UP001145742"/>
    </source>
</evidence>
<dbReference type="InterPro" id="IPR031736">
    <property type="entry name" value="REXO1-like_dom"/>
</dbReference>
<sequence>MISEVFSNPIDSMILALAEEKVAYERSTSRNIYLNVAVNTLKKLRSLVPNSPSSTHKTSNKKVVSHEAVLGGKLAAKTSFTLNRSGNLRAEDLTGKTLLLQSFSL</sequence>
<comment type="caution">
    <text evidence="2">The sequence shown here is derived from an EMBL/GenBank/DDBJ whole genome shotgun (WGS) entry which is preliminary data.</text>
</comment>
<dbReference type="Proteomes" id="UP001145742">
    <property type="component" value="Unassembled WGS sequence"/>
</dbReference>
<keyword evidence="3" id="KW-1185">Reference proteome</keyword>
<proteinExistence type="predicted"/>
<name>A0ABQ9E139_9PASS</name>
<evidence type="ECO:0000313" key="2">
    <source>
        <dbReference type="EMBL" id="KAJ7428856.1"/>
    </source>
</evidence>
<accession>A0ABQ9E139</accession>